<dbReference type="EMBL" id="QXHD01000004">
    <property type="protein sequence ID" value="NEZ59008.1"/>
    <property type="molecule type" value="Genomic_DNA"/>
</dbReference>
<keyword evidence="2" id="KW-1185">Reference proteome</keyword>
<dbReference type="Proteomes" id="UP000481033">
    <property type="component" value="Unassembled WGS sequence"/>
</dbReference>
<name>A0A6M0RS14_9CYAN</name>
<comment type="caution">
    <text evidence="1">The sequence shown here is derived from an EMBL/GenBank/DDBJ whole genome shotgun (WGS) entry which is preliminary data.</text>
</comment>
<dbReference type="AlphaFoldDB" id="A0A6M0RS14"/>
<dbReference type="RefSeq" id="WP_163701937.1">
    <property type="nucleotide sequence ID" value="NZ_QXHD01000004.1"/>
</dbReference>
<gene>
    <name evidence="1" type="ORF">DXZ20_25875</name>
</gene>
<organism evidence="1 2">
    <name type="scientific">Adonisia turfae CCMR0081</name>
    <dbReference type="NCBI Taxonomy" id="2292702"/>
    <lineage>
        <taxon>Bacteria</taxon>
        <taxon>Bacillati</taxon>
        <taxon>Cyanobacteriota</taxon>
        <taxon>Adonisia</taxon>
        <taxon>Adonisia turfae</taxon>
    </lineage>
</organism>
<accession>A0A6M0RS14</accession>
<sequence length="137" mass="16253">MKNTLQWKIPGQEFEDGSLVTDWKKIEGNPWHLQIESQYEMTFDIYEHDGQFWKLYQARWVIEGTTGYLYRYGGQACRMTQVQYRQTVRSPHSGLLKQAGDLEWVRVYEVDKRIHQVMRIGRINPKDDNSVVAEKLA</sequence>
<evidence type="ECO:0000313" key="2">
    <source>
        <dbReference type="Proteomes" id="UP000481033"/>
    </source>
</evidence>
<evidence type="ECO:0000313" key="1">
    <source>
        <dbReference type="EMBL" id="NEZ59008.1"/>
    </source>
</evidence>
<reference evidence="1 2" key="1">
    <citation type="journal article" date="2020" name="Microb. Ecol.">
        <title>Ecogenomics of the Marine Benthic Filamentous Cyanobacterium Adonisia.</title>
        <authorList>
            <person name="Walter J.M."/>
            <person name="Coutinho F.H."/>
            <person name="Leomil L."/>
            <person name="Hargreaves P.I."/>
            <person name="Campeao M.E."/>
            <person name="Vieira V.V."/>
            <person name="Silva B.S."/>
            <person name="Fistarol G.O."/>
            <person name="Salomon P.S."/>
            <person name="Sawabe T."/>
            <person name="Mino S."/>
            <person name="Hosokawa M."/>
            <person name="Miyashita H."/>
            <person name="Maruyama F."/>
            <person name="van Verk M.C."/>
            <person name="Dutilh B.E."/>
            <person name="Thompson C.C."/>
            <person name="Thompson F.L."/>
        </authorList>
    </citation>
    <scope>NUCLEOTIDE SEQUENCE [LARGE SCALE GENOMIC DNA]</scope>
    <source>
        <strain evidence="1 2">CCMR0081</strain>
    </source>
</reference>
<proteinExistence type="predicted"/>
<protein>
    <submittedName>
        <fullName evidence="1">Uncharacterized protein</fullName>
    </submittedName>
</protein>